<dbReference type="SUPFAM" id="SSF48425">
    <property type="entry name" value="Sec7 domain"/>
    <property type="match status" value="1"/>
</dbReference>
<protein>
    <recommendedName>
        <fullName evidence="2">SEC7 domain-containing protein</fullName>
    </recommendedName>
</protein>
<dbReference type="Proteomes" id="UP000001744">
    <property type="component" value="Unassembled WGS sequence"/>
</dbReference>
<sequence>MSAIDTPMEVDEQLIHPHIIPKNNTRITTNAIRSLSREAPAHGKIQRPTSKFVEKKRLKEVITEHALTNNASGKPVSKLSGIKNWLRSIPCEAVSPSKYVRKPEAHQQMRARETADFMSGIIVEQNKECQRMPTTAPIASLNRVATAKRNSVFELAPSSNKKRQTNTDRAVQEHEDAWSRHFAEKRKQARMHQKPTLSASRWDDLSKEERNVLMQKRWKAYMDRKEAKKAATTDVEKKTEPEQPAPALPVTEPARDEKSQFQKAASNFMAKSAKIFTNIKNKTASYLHREIPAIAGPSTWVPPDLPKEEPEKKVFPEPNFELKPRSAQTTTDKCLLKLTKVERNNFLADLPPKYNIEDVLEQEDPDRTTDYSPWDVSNDAVSVNTKLASGFSNEYSGALTDPSKNKLVGHFQETVDTEDGGEVTVTQVSPEDYDDFAATVSEDLKKTDGTFEKTVAREQREENGDVSLESNLDSKADIFDILVGPENKKRKNESEIAEEERELKSIRYENPITGIKYEGNRPRIIVPRCLVELITLPDKSLHEFFEIVNNRSYDDEKTLAHCIWTLQEHNLIQKNLTEWLSHDTDKMKRLREHYVKKFNFQGMSILESLKLICRKLHLTSVYSFEEPMLYLLADRWHQCNMDLSFMNCSTVKSIMDVCIKLNRNYHIDGNIYRKRTTKAEFMRMALFEAASYLHKSSEDVTIPKQWKNDRWKSLSSFNIAHRERLNYAHGLAKQFNVPEHALILIDCHLRDFFDDISRTGLPTPPKVKTASDRKVLTDTTNCSSTKPETESQFTKNDCRDVRIYEKISREDTQADLKSDISHSSVEFGKEALTEEPTSDIPIVYKEADSDVKNFKAYSYEQTVAASKEDKRVPWRKFGLVYCKYFSSKEAMKGLRAKASKWLLLSVEEKALSIYKLPKIYYLAGKPSLQTWLSHSSIAHRVELQNSIADVSNIKDGYMAERSPVSLTLPDGEILVFTTESPLDQQQWCHVLNFNAAMATCPPLPECVTNVNYGWGIPLTNTAHIDNKQPVKEWRPIELRGVCDAPETFEAKCKAMTTSIPKVIDALANFQKLLPKIKRTYSSEPKNLQVALGNWNRKLRYMFERCSRLKTYEKVLSLELTYRKRHTDPITQMVH</sequence>
<dbReference type="InterPro" id="IPR023394">
    <property type="entry name" value="Sec7_C_sf"/>
</dbReference>
<keyword evidence="5" id="KW-1185">Reference proteome</keyword>
<organism evidence="3 5">
    <name type="scientific">Schizosaccharomyces japonicus (strain yFS275 / FY16936)</name>
    <name type="common">Fission yeast</name>
    <dbReference type="NCBI Taxonomy" id="402676"/>
    <lineage>
        <taxon>Eukaryota</taxon>
        <taxon>Fungi</taxon>
        <taxon>Dikarya</taxon>
        <taxon>Ascomycota</taxon>
        <taxon>Taphrinomycotina</taxon>
        <taxon>Schizosaccharomycetes</taxon>
        <taxon>Schizosaccharomycetales</taxon>
        <taxon>Schizosaccharomycetaceae</taxon>
        <taxon>Schizosaccharomyces</taxon>
    </lineage>
</organism>
<evidence type="ECO:0000313" key="5">
    <source>
        <dbReference type="Proteomes" id="UP000001744"/>
    </source>
</evidence>
<dbReference type="JaponicusDB" id="SJAG_04010">
    <property type="gene designation" value="spo7a"/>
</dbReference>
<reference evidence="3 5" key="1">
    <citation type="journal article" date="2011" name="Science">
        <title>Comparative functional genomics of the fission yeasts.</title>
        <authorList>
            <person name="Rhind N."/>
            <person name="Chen Z."/>
            <person name="Yassour M."/>
            <person name="Thompson D.A."/>
            <person name="Haas B.J."/>
            <person name="Habib N."/>
            <person name="Wapinski I."/>
            <person name="Roy S."/>
            <person name="Lin M.F."/>
            <person name="Heiman D.I."/>
            <person name="Young S.K."/>
            <person name="Furuya K."/>
            <person name="Guo Y."/>
            <person name="Pidoux A."/>
            <person name="Chen H.M."/>
            <person name="Robbertse B."/>
            <person name="Goldberg J.M."/>
            <person name="Aoki K."/>
            <person name="Bayne E.H."/>
            <person name="Berlin A.M."/>
            <person name="Desjardins C.A."/>
            <person name="Dobbs E."/>
            <person name="Dukaj L."/>
            <person name="Fan L."/>
            <person name="FitzGerald M.G."/>
            <person name="French C."/>
            <person name="Gujja S."/>
            <person name="Hansen K."/>
            <person name="Keifenheim D."/>
            <person name="Levin J.Z."/>
            <person name="Mosher R.A."/>
            <person name="Mueller C.A."/>
            <person name="Pfiffner J."/>
            <person name="Priest M."/>
            <person name="Russ C."/>
            <person name="Smialowska A."/>
            <person name="Swoboda P."/>
            <person name="Sykes S.M."/>
            <person name="Vaughn M."/>
            <person name="Vengrova S."/>
            <person name="Yoder R."/>
            <person name="Zeng Q."/>
            <person name="Allshire R."/>
            <person name="Baulcombe D."/>
            <person name="Birren B.W."/>
            <person name="Brown W."/>
            <person name="Ekwall K."/>
            <person name="Kellis M."/>
            <person name="Leatherwood J."/>
            <person name="Levin H."/>
            <person name="Margalit H."/>
            <person name="Martienssen R."/>
            <person name="Nieduszynski C.A."/>
            <person name="Spatafora J.W."/>
            <person name="Friedman N."/>
            <person name="Dalgaard J.Z."/>
            <person name="Baumann P."/>
            <person name="Niki H."/>
            <person name="Regev A."/>
            <person name="Nusbaum C."/>
        </authorList>
    </citation>
    <scope>NUCLEOTIDE SEQUENCE [LARGE SCALE GENOMIC DNA]</scope>
    <source>
        <strain evidence="5">yFS275 / FY16936</strain>
    </source>
</reference>
<dbReference type="OMA" id="NEDEILW"/>
<dbReference type="HOGENOM" id="CLU_278635_0_0_1"/>
<dbReference type="OrthoDB" id="2157641at2759"/>
<dbReference type="Gene3D" id="1.10.1000.11">
    <property type="entry name" value="Arf Nucleotide-binding Site Opener,domain 2"/>
    <property type="match status" value="1"/>
</dbReference>
<dbReference type="InterPro" id="IPR035999">
    <property type="entry name" value="Sec7_dom_sf"/>
</dbReference>
<evidence type="ECO:0000256" key="1">
    <source>
        <dbReference type="SAM" id="MobiDB-lite"/>
    </source>
</evidence>
<feature type="region of interest" description="Disordered" evidence="1">
    <location>
        <begin position="229"/>
        <end position="262"/>
    </location>
</feature>
<evidence type="ECO:0000313" key="3">
    <source>
        <dbReference type="EMBL" id="EEB08838.1"/>
    </source>
</evidence>
<dbReference type="AlphaFoldDB" id="B6K5N4"/>
<gene>
    <name evidence="4" type="primary">spo7a</name>
    <name evidence="3" type="ORF">SJAG_04010</name>
</gene>
<dbReference type="PROSITE" id="PS50190">
    <property type="entry name" value="SEC7"/>
    <property type="match status" value="1"/>
</dbReference>
<feature type="compositionally biased region" description="Basic and acidic residues" evidence="1">
    <location>
        <begin position="229"/>
        <end position="241"/>
    </location>
</feature>
<name>B6K5N4_SCHJY</name>
<dbReference type="Pfam" id="PF01369">
    <property type="entry name" value="Sec7"/>
    <property type="match status" value="1"/>
</dbReference>
<dbReference type="GO" id="GO:0005085">
    <property type="term" value="F:guanyl-nucleotide exchange factor activity"/>
    <property type="evidence" value="ECO:0007669"/>
    <property type="project" value="InterPro"/>
</dbReference>
<accession>B6K5N4</accession>
<proteinExistence type="predicted"/>
<dbReference type="STRING" id="402676.B6K5N4"/>
<evidence type="ECO:0000259" key="2">
    <source>
        <dbReference type="PROSITE" id="PS50190"/>
    </source>
</evidence>
<dbReference type="GeneID" id="7047533"/>
<dbReference type="EMBL" id="KE651167">
    <property type="protein sequence ID" value="EEB08838.1"/>
    <property type="molecule type" value="Genomic_DNA"/>
</dbReference>
<dbReference type="InterPro" id="IPR000904">
    <property type="entry name" value="Sec7_dom"/>
</dbReference>
<feature type="region of interest" description="Disordered" evidence="1">
    <location>
        <begin position="154"/>
        <end position="175"/>
    </location>
</feature>
<evidence type="ECO:0000313" key="4">
    <source>
        <dbReference type="JaponicusDB" id="SJAG_04010"/>
    </source>
</evidence>
<dbReference type="RefSeq" id="XP_002175131.1">
    <property type="nucleotide sequence ID" value="XM_002175095.2"/>
</dbReference>
<dbReference type="VEuPathDB" id="FungiDB:SJAG_04010"/>
<dbReference type="GO" id="GO:0032012">
    <property type="term" value="P:regulation of ARF protein signal transduction"/>
    <property type="evidence" value="ECO:0007669"/>
    <property type="project" value="InterPro"/>
</dbReference>
<feature type="domain" description="SEC7" evidence="2">
    <location>
        <begin position="483"/>
        <end position="717"/>
    </location>
</feature>